<dbReference type="InterPro" id="IPR000551">
    <property type="entry name" value="MerR-type_HTH_dom"/>
</dbReference>
<feature type="transmembrane region" description="Helical" evidence="3">
    <location>
        <begin position="135"/>
        <end position="156"/>
    </location>
</feature>
<reference evidence="5 6" key="2">
    <citation type="submission" date="2023-06" db="EMBL/GenBank/DDBJ databases">
        <authorList>
            <person name="Zeman M."/>
            <person name="Kubasova T."/>
            <person name="Jahodarova E."/>
            <person name="Nykrynova M."/>
            <person name="Rychlik I."/>
        </authorList>
    </citation>
    <scope>NUCLEOTIDE SEQUENCE [LARGE SCALE GENOMIC DNA]</scope>
    <source>
        <strain evidence="5 6">ET341</strain>
    </source>
</reference>
<dbReference type="RefSeq" id="WP_289528014.1">
    <property type="nucleotide sequence ID" value="NZ_JAUDCK010000034.1"/>
</dbReference>
<evidence type="ECO:0000313" key="5">
    <source>
        <dbReference type="EMBL" id="MDM8196437.1"/>
    </source>
</evidence>
<dbReference type="PANTHER" id="PTHR30204:SF96">
    <property type="entry name" value="CHROMOSOME-ANCHORING PROTEIN RACA"/>
    <property type="match status" value="1"/>
</dbReference>
<dbReference type="SMART" id="SM00422">
    <property type="entry name" value="HTH_MERR"/>
    <property type="match status" value="1"/>
</dbReference>
<keyword evidence="3" id="KW-0472">Membrane</keyword>
<keyword evidence="6" id="KW-1185">Reference proteome</keyword>
<dbReference type="SUPFAM" id="SSF46955">
    <property type="entry name" value="Putative DNA-binding domain"/>
    <property type="match status" value="1"/>
</dbReference>
<dbReference type="InterPro" id="IPR047057">
    <property type="entry name" value="MerR_fam"/>
</dbReference>
<evidence type="ECO:0000313" key="6">
    <source>
        <dbReference type="Proteomes" id="UP001529275"/>
    </source>
</evidence>
<feature type="transmembrane region" description="Helical" evidence="3">
    <location>
        <begin position="162"/>
        <end position="182"/>
    </location>
</feature>
<protein>
    <submittedName>
        <fullName evidence="5">MerR family transcriptional regulator</fullName>
    </submittedName>
</protein>
<evidence type="ECO:0000256" key="1">
    <source>
        <dbReference type="ARBA" id="ARBA00023125"/>
    </source>
</evidence>
<keyword evidence="1" id="KW-0238">DNA-binding</keyword>
<feature type="domain" description="HTH merR-type" evidence="4">
    <location>
        <begin position="1"/>
        <end position="70"/>
    </location>
</feature>
<name>A0ABT7ULN8_9FIRM</name>
<dbReference type="PROSITE" id="PS50937">
    <property type="entry name" value="HTH_MERR_2"/>
    <property type="match status" value="1"/>
</dbReference>
<organism evidence="5 6">
    <name type="scientific">Massilimicrobiota timonensis</name>
    <dbReference type="NCBI Taxonomy" id="1776392"/>
    <lineage>
        <taxon>Bacteria</taxon>
        <taxon>Bacillati</taxon>
        <taxon>Bacillota</taxon>
        <taxon>Erysipelotrichia</taxon>
        <taxon>Erysipelotrichales</taxon>
        <taxon>Erysipelotrichaceae</taxon>
        <taxon>Massilimicrobiota</taxon>
    </lineage>
</organism>
<dbReference type="CDD" id="cd01106">
    <property type="entry name" value="HTH_TipAL-Mta"/>
    <property type="match status" value="1"/>
</dbReference>
<dbReference type="PANTHER" id="PTHR30204">
    <property type="entry name" value="REDOX-CYCLING DRUG-SENSING TRANSCRIPTIONAL ACTIVATOR SOXR"/>
    <property type="match status" value="1"/>
</dbReference>
<proteinExistence type="predicted"/>
<evidence type="ECO:0000256" key="2">
    <source>
        <dbReference type="SAM" id="Coils"/>
    </source>
</evidence>
<keyword evidence="2" id="KW-0175">Coiled coil</keyword>
<feature type="coiled-coil region" evidence="2">
    <location>
        <begin position="78"/>
        <end position="115"/>
    </location>
</feature>
<dbReference type="EMBL" id="JAUDCK010000034">
    <property type="protein sequence ID" value="MDM8196437.1"/>
    <property type="molecule type" value="Genomic_DNA"/>
</dbReference>
<keyword evidence="3" id="KW-0812">Transmembrane</keyword>
<dbReference type="InterPro" id="IPR009061">
    <property type="entry name" value="DNA-bd_dom_put_sf"/>
</dbReference>
<accession>A0ABT7ULN8</accession>
<dbReference type="Pfam" id="PF13411">
    <property type="entry name" value="MerR_1"/>
    <property type="match status" value="1"/>
</dbReference>
<evidence type="ECO:0000259" key="4">
    <source>
        <dbReference type="PROSITE" id="PS50937"/>
    </source>
</evidence>
<dbReference type="Gene3D" id="1.10.1660.10">
    <property type="match status" value="1"/>
</dbReference>
<sequence length="231" mass="27987">MYTTGEVAKICHVSKRTVQYYDHEHIVQPSRIHSNGKREYSKEDLQKFQLVLLYKDLGFSLKEIKVIFQENHQYLTLENMLFQKINNIEEQIENLTDQKEKISILMKEVKDQQRLTVFNHHELQNLLQYKKYTKLTYLLLVFYILILILTLIISSITHHVYIGWFIVMDVILLFLLVWFHAYQNAYICPYCHRKFIISFYKDLLSFHNGKKGKYLKCPYCHRKGWMMETYK</sequence>
<reference evidence="6" key="1">
    <citation type="submission" date="2023-06" db="EMBL/GenBank/DDBJ databases">
        <title>Identification and characterization of horizontal gene transfer across gut microbiota members of farm animals based on homology search.</title>
        <authorList>
            <person name="Zeman M."/>
            <person name="Kubasova T."/>
            <person name="Jahodarova E."/>
            <person name="Nykrynova M."/>
            <person name="Rychlik I."/>
        </authorList>
    </citation>
    <scope>NUCLEOTIDE SEQUENCE [LARGE SCALE GENOMIC DNA]</scope>
    <source>
        <strain evidence="6">ET341</strain>
    </source>
</reference>
<comment type="caution">
    <text evidence="5">The sequence shown here is derived from an EMBL/GenBank/DDBJ whole genome shotgun (WGS) entry which is preliminary data.</text>
</comment>
<dbReference type="Proteomes" id="UP001529275">
    <property type="component" value="Unassembled WGS sequence"/>
</dbReference>
<keyword evidence="3" id="KW-1133">Transmembrane helix</keyword>
<gene>
    <name evidence="5" type="ORF">QUV98_08940</name>
</gene>
<feature type="non-terminal residue" evidence="5">
    <location>
        <position position="231"/>
    </location>
</feature>
<evidence type="ECO:0000256" key="3">
    <source>
        <dbReference type="SAM" id="Phobius"/>
    </source>
</evidence>